<keyword evidence="2" id="KW-0812">Transmembrane</keyword>
<gene>
    <name evidence="3" type="ORF">BX592_12988</name>
</gene>
<dbReference type="EMBL" id="SORE01000029">
    <property type="protein sequence ID" value="TDY38971.1"/>
    <property type="molecule type" value="Genomic_DNA"/>
</dbReference>
<dbReference type="AlphaFoldDB" id="A0A4R8L8D0"/>
<reference evidence="3 4" key="1">
    <citation type="submission" date="2019-03" db="EMBL/GenBank/DDBJ databases">
        <title>Genomic Encyclopedia of Type Strains, Phase III (KMG-III): the genomes of soil and plant-associated and newly described type strains.</title>
        <authorList>
            <person name="Whitman W."/>
        </authorList>
    </citation>
    <scope>NUCLEOTIDE SEQUENCE [LARGE SCALE GENOMIC DNA]</scope>
    <source>
        <strain evidence="3 4">LMG 29544</strain>
    </source>
</reference>
<keyword evidence="4" id="KW-1185">Reference proteome</keyword>
<dbReference type="PANTHER" id="PTHR36838:SF1">
    <property type="entry name" value="SLR1864 PROTEIN"/>
    <property type="match status" value="1"/>
</dbReference>
<accession>A0A4R8L8D0</accession>
<protein>
    <submittedName>
        <fullName evidence="3">Uncharacterized protein</fullName>
    </submittedName>
</protein>
<evidence type="ECO:0000313" key="4">
    <source>
        <dbReference type="Proteomes" id="UP000295509"/>
    </source>
</evidence>
<feature type="transmembrane region" description="Helical" evidence="2">
    <location>
        <begin position="17"/>
        <end position="40"/>
    </location>
</feature>
<dbReference type="PANTHER" id="PTHR36838">
    <property type="entry name" value="AUXIN EFFLUX CARRIER FAMILY PROTEIN"/>
    <property type="match status" value="1"/>
</dbReference>
<proteinExistence type="predicted"/>
<name>A0A4R8L8D0_9BURK</name>
<keyword evidence="2" id="KW-0472">Membrane</keyword>
<comment type="caution">
    <text evidence="3">The sequence shown here is derived from an EMBL/GenBank/DDBJ whole genome shotgun (WGS) entry which is preliminary data.</text>
</comment>
<evidence type="ECO:0000256" key="2">
    <source>
        <dbReference type="SAM" id="Phobius"/>
    </source>
</evidence>
<evidence type="ECO:0000256" key="1">
    <source>
        <dbReference type="ARBA" id="ARBA00022448"/>
    </source>
</evidence>
<feature type="transmembrane region" description="Helical" evidence="2">
    <location>
        <begin position="69"/>
        <end position="86"/>
    </location>
</feature>
<evidence type="ECO:0000313" key="3">
    <source>
        <dbReference type="EMBL" id="TDY38971.1"/>
    </source>
</evidence>
<dbReference type="Proteomes" id="UP000295509">
    <property type="component" value="Unassembled WGS sequence"/>
</dbReference>
<organism evidence="3 4">
    <name type="scientific">Paraburkholderia rhizosphaerae</name>
    <dbReference type="NCBI Taxonomy" id="480658"/>
    <lineage>
        <taxon>Bacteria</taxon>
        <taxon>Pseudomonadati</taxon>
        <taxon>Pseudomonadota</taxon>
        <taxon>Betaproteobacteria</taxon>
        <taxon>Burkholderiales</taxon>
        <taxon>Burkholderiaceae</taxon>
        <taxon>Paraburkholderia</taxon>
    </lineage>
</organism>
<sequence>MAYSGLPVLEAVVGQQGILAVVIGNLVMSIVMIPLTLVLVQIGQGGNNDGQGTGALIAKSLLDAVKHPVVWLPLIGAILALCGVHAPSLFELSFNLIGNPRQAWRSPRWVCCFMDSACVSIALLR</sequence>
<keyword evidence="1" id="KW-0813">Transport</keyword>
<keyword evidence="2" id="KW-1133">Transmembrane helix</keyword>